<gene>
    <name evidence="2" type="ORF">GJR99_11545</name>
</gene>
<dbReference type="Proteomes" id="UP000443423">
    <property type="component" value="Unassembled WGS sequence"/>
</dbReference>
<reference evidence="2 3" key="1">
    <citation type="submission" date="2019-11" db="EMBL/GenBank/DDBJ databases">
        <title>Whole genome sequence of Haloferax sp. MBLA0078.</title>
        <authorList>
            <person name="Seo M.-J."/>
            <person name="Cho E.-S."/>
        </authorList>
    </citation>
    <scope>NUCLEOTIDE SEQUENCE [LARGE SCALE GENOMIC DNA]</scope>
    <source>
        <strain evidence="2 3">MBLA0078</strain>
    </source>
</reference>
<evidence type="ECO:0000313" key="3">
    <source>
        <dbReference type="Proteomes" id="UP000443423"/>
    </source>
</evidence>
<keyword evidence="3" id="KW-1185">Reference proteome</keyword>
<feature type="coiled-coil region" evidence="1">
    <location>
        <begin position="34"/>
        <end position="93"/>
    </location>
</feature>
<accession>A0A6A8G9E8</accession>
<dbReference type="EMBL" id="WKJQ01000001">
    <property type="protein sequence ID" value="MRW97202.1"/>
    <property type="molecule type" value="Genomic_DNA"/>
</dbReference>
<name>A0A6A8G9E8_9EURY</name>
<dbReference type="RefSeq" id="WP_151112299.1">
    <property type="nucleotide sequence ID" value="NZ_WKJQ01000001.1"/>
</dbReference>
<comment type="caution">
    <text evidence="2">The sequence shown here is derived from an EMBL/GenBank/DDBJ whole genome shotgun (WGS) entry which is preliminary data.</text>
</comment>
<protein>
    <submittedName>
        <fullName evidence="2">Uncharacterized protein</fullName>
    </submittedName>
</protein>
<evidence type="ECO:0000256" key="1">
    <source>
        <dbReference type="SAM" id="Coils"/>
    </source>
</evidence>
<organism evidence="2 3">
    <name type="scientific">Haloferax marinum</name>
    <dbReference type="NCBI Taxonomy" id="2666143"/>
    <lineage>
        <taxon>Archaea</taxon>
        <taxon>Methanobacteriati</taxon>
        <taxon>Methanobacteriota</taxon>
        <taxon>Stenosarchaea group</taxon>
        <taxon>Halobacteria</taxon>
        <taxon>Halobacteriales</taxon>
        <taxon>Haloferacaceae</taxon>
        <taxon>Haloferax</taxon>
    </lineage>
</organism>
<evidence type="ECO:0000313" key="2">
    <source>
        <dbReference type="EMBL" id="MRW97202.1"/>
    </source>
</evidence>
<sequence length="94" mass="10976">MGQRALLTEREREVIQGTDINDIENVNAYKQKIRTRVRKRIKNLEDDIEILSEEEPELADGARRSVCGPSPMFEQVRDEIRELREKLHSETGKV</sequence>
<dbReference type="AlphaFoldDB" id="A0A6A8G9E8"/>
<proteinExistence type="predicted"/>
<keyword evidence="1" id="KW-0175">Coiled coil</keyword>